<dbReference type="InterPro" id="IPR007627">
    <property type="entry name" value="RNA_pol_sigma70_r2"/>
</dbReference>
<feature type="domain" description="RNA polymerase sigma factor 70 region 4 type 2" evidence="7">
    <location>
        <begin position="102"/>
        <end position="153"/>
    </location>
</feature>
<dbReference type="NCBIfam" id="TIGR02983">
    <property type="entry name" value="SigE-fam_strep"/>
    <property type="match status" value="1"/>
</dbReference>
<reference evidence="8 9" key="1">
    <citation type="submission" date="2019-06" db="EMBL/GenBank/DDBJ databases">
        <title>Sequencing the genomes of 1000 actinobacteria strains.</title>
        <authorList>
            <person name="Klenk H.-P."/>
        </authorList>
    </citation>
    <scope>NUCLEOTIDE SEQUENCE [LARGE SCALE GENOMIC DNA]</scope>
    <source>
        <strain evidence="8 9">DSM 45928</strain>
    </source>
</reference>
<dbReference type="GO" id="GO:0003677">
    <property type="term" value="F:DNA binding"/>
    <property type="evidence" value="ECO:0007669"/>
    <property type="project" value="UniProtKB-KW"/>
</dbReference>
<dbReference type="InterPro" id="IPR013249">
    <property type="entry name" value="RNA_pol_sigma70_r4_t2"/>
</dbReference>
<comment type="similarity">
    <text evidence="1">Belongs to the sigma-70 factor family. ECF subfamily.</text>
</comment>
<dbReference type="GO" id="GO:0006352">
    <property type="term" value="P:DNA-templated transcription initiation"/>
    <property type="evidence" value="ECO:0007669"/>
    <property type="project" value="InterPro"/>
</dbReference>
<accession>A0A543B430</accession>
<keyword evidence="9" id="KW-1185">Reference proteome</keyword>
<evidence type="ECO:0000256" key="4">
    <source>
        <dbReference type="ARBA" id="ARBA00023125"/>
    </source>
</evidence>
<dbReference type="OrthoDB" id="3686693at2"/>
<dbReference type="Gene3D" id="1.10.10.10">
    <property type="entry name" value="Winged helix-like DNA-binding domain superfamily/Winged helix DNA-binding domain"/>
    <property type="match status" value="1"/>
</dbReference>
<dbReference type="RefSeq" id="WP_142044982.1">
    <property type="nucleotide sequence ID" value="NZ_JBHTGS010000002.1"/>
</dbReference>
<feature type="domain" description="RNA polymerase sigma-70 region 2" evidence="6">
    <location>
        <begin position="17"/>
        <end position="77"/>
    </location>
</feature>
<dbReference type="Pfam" id="PF04542">
    <property type="entry name" value="Sigma70_r2"/>
    <property type="match status" value="1"/>
</dbReference>
<evidence type="ECO:0000256" key="2">
    <source>
        <dbReference type="ARBA" id="ARBA00023015"/>
    </source>
</evidence>
<keyword evidence="4" id="KW-0238">DNA-binding</keyword>
<evidence type="ECO:0000256" key="5">
    <source>
        <dbReference type="ARBA" id="ARBA00023163"/>
    </source>
</evidence>
<keyword evidence="2" id="KW-0805">Transcription regulation</keyword>
<dbReference type="AlphaFoldDB" id="A0A543B430"/>
<evidence type="ECO:0000256" key="1">
    <source>
        <dbReference type="ARBA" id="ARBA00010641"/>
    </source>
</evidence>
<organism evidence="8 9">
    <name type="scientific">Stackebrandtia endophytica</name>
    <dbReference type="NCBI Taxonomy" id="1496996"/>
    <lineage>
        <taxon>Bacteria</taxon>
        <taxon>Bacillati</taxon>
        <taxon>Actinomycetota</taxon>
        <taxon>Actinomycetes</taxon>
        <taxon>Glycomycetales</taxon>
        <taxon>Glycomycetaceae</taxon>
        <taxon>Stackebrandtia</taxon>
    </lineage>
</organism>
<dbReference type="SUPFAM" id="SSF88946">
    <property type="entry name" value="Sigma2 domain of RNA polymerase sigma factors"/>
    <property type="match status" value="1"/>
</dbReference>
<name>A0A543B430_9ACTN</name>
<dbReference type="InterPro" id="IPR039425">
    <property type="entry name" value="RNA_pol_sigma-70-like"/>
</dbReference>
<dbReference type="InterPro" id="IPR036388">
    <property type="entry name" value="WH-like_DNA-bd_sf"/>
</dbReference>
<dbReference type="NCBIfam" id="TIGR02937">
    <property type="entry name" value="sigma70-ECF"/>
    <property type="match status" value="1"/>
</dbReference>
<dbReference type="Proteomes" id="UP000317043">
    <property type="component" value="Unassembled WGS sequence"/>
</dbReference>
<proteinExistence type="inferred from homology"/>
<dbReference type="InParanoid" id="A0A543B430"/>
<dbReference type="SUPFAM" id="SSF88659">
    <property type="entry name" value="Sigma3 and sigma4 domains of RNA polymerase sigma factors"/>
    <property type="match status" value="1"/>
</dbReference>
<protein>
    <submittedName>
        <fullName evidence="8">RNA polymerase sigma-70 factor (Sigma-E family)</fullName>
    </submittedName>
</protein>
<evidence type="ECO:0000256" key="3">
    <source>
        <dbReference type="ARBA" id="ARBA00023082"/>
    </source>
</evidence>
<dbReference type="Pfam" id="PF08281">
    <property type="entry name" value="Sigma70_r4_2"/>
    <property type="match status" value="1"/>
</dbReference>
<keyword evidence="3" id="KW-0731">Sigma factor</keyword>
<gene>
    <name evidence="8" type="ORF">FB566_5182</name>
</gene>
<dbReference type="GO" id="GO:0016987">
    <property type="term" value="F:sigma factor activity"/>
    <property type="evidence" value="ECO:0007669"/>
    <property type="project" value="UniProtKB-KW"/>
</dbReference>
<dbReference type="InterPro" id="IPR014284">
    <property type="entry name" value="RNA_pol_sigma-70_dom"/>
</dbReference>
<evidence type="ECO:0000313" key="8">
    <source>
        <dbReference type="EMBL" id="TQL79572.1"/>
    </source>
</evidence>
<dbReference type="InterPro" id="IPR013324">
    <property type="entry name" value="RNA_pol_sigma_r3/r4-like"/>
</dbReference>
<dbReference type="EMBL" id="VFOW01000001">
    <property type="protein sequence ID" value="TQL79572.1"/>
    <property type="molecule type" value="Genomic_DNA"/>
</dbReference>
<dbReference type="PANTHER" id="PTHR43133">
    <property type="entry name" value="RNA POLYMERASE ECF-TYPE SIGMA FACTO"/>
    <property type="match status" value="1"/>
</dbReference>
<comment type="caution">
    <text evidence="8">The sequence shown here is derived from an EMBL/GenBank/DDBJ whole genome shotgun (WGS) entry which is preliminary data.</text>
</comment>
<dbReference type="Gene3D" id="1.10.1740.10">
    <property type="match status" value="1"/>
</dbReference>
<dbReference type="PANTHER" id="PTHR43133:SF50">
    <property type="entry name" value="ECF RNA POLYMERASE SIGMA FACTOR SIGM"/>
    <property type="match status" value="1"/>
</dbReference>
<dbReference type="InterPro" id="IPR013325">
    <property type="entry name" value="RNA_pol_sigma_r2"/>
</dbReference>
<evidence type="ECO:0000259" key="7">
    <source>
        <dbReference type="Pfam" id="PF08281"/>
    </source>
</evidence>
<sequence length="170" mass="19810">MRPDHEAEYREFVVTRQDRMRRFAYLNCGDWHRAEDIVQVAFVKLYAAWPRASKSSLEAYTRRIIVNTVIDESRRSRFRRERVTDTIPESTSNSQDPTQRIAVMSALERLPVKRRATLILRFWEDLSVEQTAQIMRCSVNTVKSQTSRGLQTLRGMVIESISDTSQGAQQ</sequence>
<evidence type="ECO:0000313" key="9">
    <source>
        <dbReference type="Proteomes" id="UP000317043"/>
    </source>
</evidence>
<dbReference type="CDD" id="cd06171">
    <property type="entry name" value="Sigma70_r4"/>
    <property type="match status" value="1"/>
</dbReference>
<evidence type="ECO:0000259" key="6">
    <source>
        <dbReference type="Pfam" id="PF04542"/>
    </source>
</evidence>
<dbReference type="InterPro" id="IPR014325">
    <property type="entry name" value="RNA_pol_sigma-E_actinobac"/>
</dbReference>
<keyword evidence="5" id="KW-0804">Transcription</keyword>